<keyword evidence="2" id="KW-1185">Reference proteome</keyword>
<protein>
    <submittedName>
        <fullName evidence="1">Uncharacterized protein</fullName>
    </submittedName>
</protein>
<gene>
    <name evidence="1" type="ORF">R3Q16_31155</name>
</gene>
<dbReference type="Gene3D" id="3.30.1330.70">
    <property type="entry name" value="Holliday junction resolvase RusA"/>
    <property type="match status" value="1"/>
</dbReference>
<dbReference type="SUPFAM" id="SSF103084">
    <property type="entry name" value="Holliday junction resolvase RusA"/>
    <property type="match status" value="1"/>
</dbReference>
<sequence>MNARIDLPYSKPPLSMNDRKHYHAKARIIAKLRKEARLLAKAASVPTGLANPSVTLHYQPRDNRRRDADNLVPILKACCDGLVDHGITTDDTPDLMTKHMPVIHQATKGTPAALWLEIEWANP</sequence>
<dbReference type="InterPro" id="IPR036614">
    <property type="entry name" value="RusA-like_sf"/>
</dbReference>
<reference evidence="1 2" key="1">
    <citation type="submission" date="2023-10" db="EMBL/GenBank/DDBJ databases">
        <title>Development of a sustainable strategy for remediation of hydrocarbon-contaminated territories based on the waste exchange concept.</title>
        <authorList>
            <person name="Krivoruchko A."/>
        </authorList>
    </citation>
    <scope>NUCLEOTIDE SEQUENCE [LARGE SCALE GENOMIC DNA]</scope>
    <source>
        <strain evidence="1 2">IEGM 1203</strain>
    </source>
</reference>
<comment type="caution">
    <text evidence="1">The sequence shown here is derived from an EMBL/GenBank/DDBJ whole genome shotgun (WGS) entry which is preliminary data.</text>
</comment>
<accession>A0ABU4C4E5</accession>
<evidence type="ECO:0000313" key="2">
    <source>
        <dbReference type="Proteomes" id="UP001185927"/>
    </source>
</evidence>
<name>A0ABU4C4E5_RHOGO</name>
<evidence type="ECO:0000313" key="1">
    <source>
        <dbReference type="EMBL" id="MDV6271088.1"/>
    </source>
</evidence>
<dbReference type="EMBL" id="JAWLKB010000031">
    <property type="protein sequence ID" value="MDV6271088.1"/>
    <property type="molecule type" value="Genomic_DNA"/>
</dbReference>
<dbReference type="RefSeq" id="WP_317545551.1">
    <property type="nucleotide sequence ID" value="NZ_JAWLKB010000031.1"/>
</dbReference>
<organism evidence="1 2">
    <name type="scientific">Rhodococcus globerulus</name>
    <dbReference type="NCBI Taxonomy" id="33008"/>
    <lineage>
        <taxon>Bacteria</taxon>
        <taxon>Bacillati</taxon>
        <taxon>Actinomycetota</taxon>
        <taxon>Actinomycetes</taxon>
        <taxon>Mycobacteriales</taxon>
        <taxon>Nocardiaceae</taxon>
        <taxon>Rhodococcus</taxon>
    </lineage>
</organism>
<dbReference type="Proteomes" id="UP001185927">
    <property type="component" value="Unassembled WGS sequence"/>
</dbReference>
<proteinExistence type="predicted"/>